<dbReference type="GO" id="GO:0005524">
    <property type="term" value="F:ATP binding"/>
    <property type="evidence" value="ECO:0007669"/>
    <property type="project" value="UniProtKB-KW"/>
</dbReference>
<dbReference type="GO" id="GO:0030687">
    <property type="term" value="C:preribosome, large subunit precursor"/>
    <property type="evidence" value="ECO:0007669"/>
    <property type="project" value="TreeGrafter"/>
</dbReference>
<evidence type="ECO:0000256" key="2">
    <source>
        <dbReference type="ARBA" id="ARBA00022840"/>
    </source>
</evidence>
<evidence type="ECO:0000313" key="3">
    <source>
        <dbReference type="EMBL" id="KAH3728958.1"/>
    </source>
</evidence>
<proteinExistence type="predicted"/>
<dbReference type="AlphaFoldDB" id="A0A9D4CP06"/>
<evidence type="ECO:0000313" key="4">
    <source>
        <dbReference type="Proteomes" id="UP000828390"/>
    </source>
</evidence>
<name>A0A9D4CP06_DREPO</name>
<organism evidence="3 4">
    <name type="scientific">Dreissena polymorpha</name>
    <name type="common">Zebra mussel</name>
    <name type="synonym">Mytilus polymorpha</name>
    <dbReference type="NCBI Taxonomy" id="45954"/>
    <lineage>
        <taxon>Eukaryota</taxon>
        <taxon>Metazoa</taxon>
        <taxon>Spiralia</taxon>
        <taxon>Lophotrochozoa</taxon>
        <taxon>Mollusca</taxon>
        <taxon>Bivalvia</taxon>
        <taxon>Autobranchia</taxon>
        <taxon>Heteroconchia</taxon>
        <taxon>Euheterodonta</taxon>
        <taxon>Imparidentia</taxon>
        <taxon>Neoheterodontei</taxon>
        <taxon>Myida</taxon>
        <taxon>Dreissenoidea</taxon>
        <taxon>Dreissenidae</taxon>
        <taxon>Dreissena</taxon>
    </lineage>
</organism>
<keyword evidence="1" id="KW-0547">Nucleotide-binding</keyword>
<accession>A0A9D4CP06</accession>
<keyword evidence="4" id="KW-1185">Reference proteome</keyword>
<keyword evidence="2" id="KW-0067">ATP-binding</keyword>
<dbReference type="GO" id="GO:0000055">
    <property type="term" value="P:ribosomal large subunit export from nucleus"/>
    <property type="evidence" value="ECO:0007669"/>
    <property type="project" value="TreeGrafter"/>
</dbReference>
<reference evidence="3" key="2">
    <citation type="submission" date="2020-11" db="EMBL/GenBank/DDBJ databases">
        <authorList>
            <person name="McCartney M.A."/>
            <person name="Auch B."/>
            <person name="Kono T."/>
            <person name="Mallez S."/>
            <person name="Becker A."/>
            <person name="Gohl D.M."/>
            <person name="Silverstein K.A.T."/>
            <person name="Koren S."/>
            <person name="Bechman K.B."/>
            <person name="Herman A."/>
            <person name="Abrahante J.E."/>
            <person name="Garbe J."/>
        </authorList>
    </citation>
    <scope>NUCLEOTIDE SEQUENCE</scope>
    <source>
        <strain evidence="3">Duluth1</strain>
        <tissue evidence="3">Whole animal</tissue>
    </source>
</reference>
<dbReference type="Proteomes" id="UP000828390">
    <property type="component" value="Unassembled WGS sequence"/>
</dbReference>
<comment type="caution">
    <text evidence="3">The sequence shown here is derived from an EMBL/GenBank/DDBJ whole genome shotgun (WGS) entry which is preliminary data.</text>
</comment>
<evidence type="ECO:0000256" key="1">
    <source>
        <dbReference type="ARBA" id="ARBA00022741"/>
    </source>
</evidence>
<protein>
    <recommendedName>
        <fullName evidence="5">Midasin</fullName>
    </recommendedName>
</protein>
<reference evidence="3" key="1">
    <citation type="journal article" date="2019" name="bioRxiv">
        <title>The Genome of the Zebra Mussel, Dreissena polymorpha: A Resource for Invasive Species Research.</title>
        <authorList>
            <person name="McCartney M.A."/>
            <person name="Auch B."/>
            <person name="Kono T."/>
            <person name="Mallez S."/>
            <person name="Zhang Y."/>
            <person name="Obille A."/>
            <person name="Becker A."/>
            <person name="Abrahante J.E."/>
            <person name="Garbe J."/>
            <person name="Badalamenti J.P."/>
            <person name="Herman A."/>
            <person name="Mangelson H."/>
            <person name="Liachko I."/>
            <person name="Sullivan S."/>
            <person name="Sone E.D."/>
            <person name="Koren S."/>
            <person name="Silverstein K.A.T."/>
            <person name="Beckman K.B."/>
            <person name="Gohl D.M."/>
        </authorList>
    </citation>
    <scope>NUCLEOTIDE SEQUENCE</scope>
    <source>
        <strain evidence="3">Duluth1</strain>
        <tissue evidence="3">Whole animal</tissue>
    </source>
</reference>
<dbReference type="GO" id="GO:0000027">
    <property type="term" value="P:ribosomal large subunit assembly"/>
    <property type="evidence" value="ECO:0007669"/>
    <property type="project" value="TreeGrafter"/>
</dbReference>
<evidence type="ECO:0008006" key="5">
    <source>
        <dbReference type="Google" id="ProtNLM"/>
    </source>
</evidence>
<dbReference type="GO" id="GO:0005634">
    <property type="term" value="C:nucleus"/>
    <property type="evidence" value="ECO:0007669"/>
    <property type="project" value="TreeGrafter"/>
</dbReference>
<gene>
    <name evidence="3" type="ORF">DPMN_054921</name>
</gene>
<dbReference type="PANTHER" id="PTHR48103:SF2">
    <property type="entry name" value="MIDASIN"/>
    <property type="match status" value="1"/>
</dbReference>
<dbReference type="PANTHER" id="PTHR48103">
    <property type="entry name" value="MIDASIN-RELATED"/>
    <property type="match status" value="1"/>
</dbReference>
<sequence length="77" mass="8795">MHMHLTPFSQSAAYIIKYLSHFQDVTDLFGADLPVEGAEGGRFAWRDGPLLQALKAGSWVVLDEVRYEEILFFLCYI</sequence>
<dbReference type="EMBL" id="JAIWYP010000012">
    <property type="protein sequence ID" value="KAH3728958.1"/>
    <property type="molecule type" value="Genomic_DNA"/>
</dbReference>